<proteinExistence type="predicted"/>
<dbReference type="InterPro" id="IPR008136">
    <property type="entry name" value="CinA_C"/>
</dbReference>
<evidence type="ECO:0000259" key="1">
    <source>
        <dbReference type="Pfam" id="PF02464"/>
    </source>
</evidence>
<protein>
    <submittedName>
        <fullName evidence="2">Nicotinamide-nucleotide amidase</fullName>
        <ecNumber evidence="2">3.5.1.42</ecNumber>
    </submittedName>
</protein>
<dbReference type="GO" id="GO:0019159">
    <property type="term" value="F:nicotinamide-nucleotide amidase activity"/>
    <property type="evidence" value="ECO:0007669"/>
    <property type="project" value="UniProtKB-EC"/>
</dbReference>
<dbReference type="Proteomes" id="UP001237780">
    <property type="component" value="Unassembled WGS sequence"/>
</dbReference>
<dbReference type="SUPFAM" id="SSF142433">
    <property type="entry name" value="CinA-like"/>
    <property type="match status" value="1"/>
</dbReference>
<keyword evidence="2" id="KW-0378">Hydrolase</keyword>
<evidence type="ECO:0000313" key="2">
    <source>
        <dbReference type="EMBL" id="MDQ0999149.1"/>
    </source>
</evidence>
<feature type="domain" description="CinA C-terminal" evidence="1">
    <location>
        <begin position="12"/>
        <end position="160"/>
    </location>
</feature>
<dbReference type="RefSeq" id="WP_115053053.1">
    <property type="nucleotide sequence ID" value="NZ_JAUSZT010000003.1"/>
</dbReference>
<organism evidence="2 3">
    <name type="scientific">Phyllobacterium ifriqiyense</name>
    <dbReference type="NCBI Taxonomy" id="314238"/>
    <lineage>
        <taxon>Bacteria</taxon>
        <taxon>Pseudomonadati</taxon>
        <taxon>Pseudomonadota</taxon>
        <taxon>Alphaproteobacteria</taxon>
        <taxon>Hyphomicrobiales</taxon>
        <taxon>Phyllobacteriaceae</taxon>
        <taxon>Phyllobacterium</taxon>
    </lineage>
</organism>
<reference evidence="2 3" key="1">
    <citation type="submission" date="2023-07" db="EMBL/GenBank/DDBJ databases">
        <title>Comparative genomics of wheat-associated soil bacteria to identify genetic determinants of phenazine resistance.</title>
        <authorList>
            <person name="Mouncey N."/>
        </authorList>
    </citation>
    <scope>NUCLEOTIDE SEQUENCE [LARGE SCALE GENOMIC DNA]</scope>
    <source>
        <strain evidence="2 3">W4I11</strain>
    </source>
</reference>
<dbReference type="EC" id="3.5.1.42" evidence="2"/>
<dbReference type="NCBIfam" id="TIGR00199">
    <property type="entry name" value="PncC_domain"/>
    <property type="match status" value="1"/>
</dbReference>
<sequence>MSTLIAETKAIALLEACRREGILLVTAESCTGGLIAASLTDIGGSSDVVDRGFVTYSNEAKHDMLGVPMEMIEKYGAVSKEVALAMATGALAHSRAAIALSVTGIAGPGGGSKEKPVGLVWFGLALKGQEPVAAHHLFEDKGRASIRMAAVNTALDMALSALETKSA</sequence>
<comment type="caution">
    <text evidence="2">The sequence shown here is derived from an EMBL/GenBank/DDBJ whole genome shotgun (WGS) entry which is preliminary data.</text>
</comment>
<keyword evidence="3" id="KW-1185">Reference proteome</keyword>
<dbReference type="Pfam" id="PF02464">
    <property type="entry name" value="CinA"/>
    <property type="match status" value="1"/>
</dbReference>
<evidence type="ECO:0000313" key="3">
    <source>
        <dbReference type="Proteomes" id="UP001237780"/>
    </source>
</evidence>
<name>A0ABU0SEF4_9HYPH</name>
<gene>
    <name evidence="2" type="ORF">QFZ34_004331</name>
</gene>
<dbReference type="Gene3D" id="3.90.950.20">
    <property type="entry name" value="CinA-like"/>
    <property type="match status" value="1"/>
</dbReference>
<dbReference type="EMBL" id="JAUSZT010000003">
    <property type="protein sequence ID" value="MDQ0999149.1"/>
    <property type="molecule type" value="Genomic_DNA"/>
</dbReference>
<accession>A0ABU0SEF4</accession>
<dbReference type="InterPro" id="IPR036653">
    <property type="entry name" value="CinA-like_C"/>
</dbReference>